<feature type="compositionally biased region" description="Low complexity" evidence="1">
    <location>
        <begin position="7"/>
        <end position="23"/>
    </location>
</feature>
<dbReference type="EMBL" id="KV441507">
    <property type="protein sequence ID" value="OAG13669.1"/>
    <property type="molecule type" value="Genomic_DNA"/>
</dbReference>
<name>A0A177D3X1_ALTAL</name>
<accession>A0A177D3X1</accession>
<dbReference type="KEGG" id="aalt:CC77DRAFT_1026402"/>
<dbReference type="AlphaFoldDB" id="A0A177D3X1"/>
<dbReference type="RefSeq" id="XP_018379090.1">
    <property type="nucleotide sequence ID" value="XM_018526253.1"/>
</dbReference>
<evidence type="ECO:0000313" key="2">
    <source>
        <dbReference type="EMBL" id="OAG13669.1"/>
    </source>
</evidence>
<keyword evidence="3" id="KW-1185">Reference proteome</keyword>
<evidence type="ECO:0000256" key="1">
    <source>
        <dbReference type="SAM" id="MobiDB-lite"/>
    </source>
</evidence>
<organism evidence="2 3">
    <name type="scientific">Alternaria alternata</name>
    <name type="common">Alternaria rot fungus</name>
    <name type="synonym">Torula alternata</name>
    <dbReference type="NCBI Taxonomy" id="5599"/>
    <lineage>
        <taxon>Eukaryota</taxon>
        <taxon>Fungi</taxon>
        <taxon>Dikarya</taxon>
        <taxon>Ascomycota</taxon>
        <taxon>Pezizomycotina</taxon>
        <taxon>Dothideomycetes</taxon>
        <taxon>Pleosporomycetidae</taxon>
        <taxon>Pleosporales</taxon>
        <taxon>Pleosporineae</taxon>
        <taxon>Pleosporaceae</taxon>
        <taxon>Alternaria</taxon>
        <taxon>Alternaria sect. Alternaria</taxon>
        <taxon>Alternaria alternata complex</taxon>
    </lineage>
</organism>
<protein>
    <submittedName>
        <fullName evidence="2">Uncharacterized protein</fullName>
    </submittedName>
</protein>
<sequence>MQRTQTGSSVNRLRSNSNLTSGSMLDEEEVVHPVEPRARTAMLPPVLVSTSCLKPQHQNSNRHYP</sequence>
<dbReference type="STRING" id="5599.A0A177D3X1"/>
<feature type="region of interest" description="Disordered" evidence="1">
    <location>
        <begin position="1"/>
        <end position="32"/>
    </location>
</feature>
<dbReference type="VEuPathDB" id="FungiDB:CC77DRAFT_1026402"/>
<gene>
    <name evidence="2" type="ORF">CC77DRAFT_1026402</name>
</gene>
<dbReference type="Proteomes" id="UP000077248">
    <property type="component" value="Unassembled WGS sequence"/>
</dbReference>
<dbReference type="GeneID" id="29111847"/>
<proteinExistence type="predicted"/>
<reference evidence="2 3" key="1">
    <citation type="submission" date="2016-05" db="EMBL/GenBank/DDBJ databases">
        <title>Comparative analysis of secretome profiles of manganese(II)-oxidizing ascomycete fungi.</title>
        <authorList>
            <consortium name="DOE Joint Genome Institute"/>
            <person name="Zeiner C.A."/>
            <person name="Purvine S.O."/>
            <person name="Zink E.M."/>
            <person name="Wu S."/>
            <person name="Pasa-Tolic L."/>
            <person name="Chaput D.L."/>
            <person name="Haridas S."/>
            <person name="Grigoriev I.V."/>
            <person name="Santelli C.M."/>
            <person name="Hansel C.M."/>
        </authorList>
    </citation>
    <scope>NUCLEOTIDE SEQUENCE [LARGE SCALE GENOMIC DNA]</scope>
    <source>
        <strain evidence="2 3">SRC1lrK2f</strain>
    </source>
</reference>
<evidence type="ECO:0000313" key="3">
    <source>
        <dbReference type="Proteomes" id="UP000077248"/>
    </source>
</evidence>